<dbReference type="EMBL" id="JBIAZU010000008">
    <property type="protein sequence ID" value="MFF5295930.1"/>
    <property type="molecule type" value="Genomic_DNA"/>
</dbReference>
<proteinExistence type="predicted"/>
<accession>A0ABW6WTP5</accession>
<dbReference type="SUPFAM" id="SSF48452">
    <property type="entry name" value="TPR-like"/>
    <property type="match status" value="1"/>
</dbReference>
<comment type="caution">
    <text evidence="1">The sequence shown here is derived from an EMBL/GenBank/DDBJ whole genome shotgun (WGS) entry which is preliminary data.</text>
</comment>
<reference evidence="1 2" key="1">
    <citation type="submission" date="2024-10" db="EMBL/GenBank/DDBJ databases">
        <title>The Natural Products Discovery Center: Release of the First 8490 Sequenced Strains for Exploring Actinobacteria Biosynthetic Diversity.</title>
        <authorList>
            <person name="Kalkreuter E."/>
            <person name="Kautsar S.A."/>
            <person name="Yang D."/>
            <person name="Bader C.D."/>
            <person name="Teijaro C.N."/>
            <person name="Fluegel L."/>
            <person name="Davis C.M."/>
            <person name="Simpson J.R."/>
            <person name="Lauterbach L."/>
            <person name="Steele A.D."/>
            <person name="Gui C."/>
            <person name="Meng S."/>
            <person name="Li G."/>
            <person name="Viehrig K."/>
            <person name="Ye F."/>
            <person name="Su P."/>
            <person name="Kiefer A.F."/>
            <person name="Nichols A."/>
            <person name="Cepeda A.J."/>
            <person name="Yan W."/>
            <person name="Fan B."/>
            <person name="Jiang Y."/>
            <person name="Adhikari A."/>
            <person name="Zheng C.-J."/>
            <person name="Schuster L."/>
            <person name="Cowan T.M."/>
            <person name="Smanski M.J."/>
            <person name="Chevrette M.G."/>
            <person name="De Carvalho L.P.S."/>
            <person name="Shen B."/>
        </authorList>
    </citation>
    <scope>NUCLEOTIDE SEQUENCE [LARGE SCALE GENOMIC DNA]</scope>
    <source>
        <strain evidence="1 2">NPDC000087</strain>
    </source>
</reference>
<dbReference type="InterPro" id="IPR011990">
    <property type="entry name" value="TPR-like_helical_dom_sf"/>
</dbReference>
<sequence length="361" mass="39876">MQQAEQLRRGDRPRDSLDALNEVAELLRSVAGSADVGFEPDIAATLLGRAKTLHALGNLDEAARAAAGAVDAFQRMAQLNVSYDQDLARALGVQAEILARLHRWPEALESQHRTISIDRRLVRINPHRYGLDLVRALIAFARLCRDGGRRHAEAVGALREAVGLLQSGRYDEAVVRRLLRAAHSIGADLIDVPRAPRPSPPASAGSGMDHAAEAKAVLARDHYLARMRLERLPPADIALVLLAMRPRPRWLDMVFRGFESHIAEEVLEHLVRQAIAEPVVLDLVAKELLLRLDDRPESFTRIFHKSTVSLLSHAVPGTAAAILNSLEWRYEARDVLAELDREQAAAITRLLAYDPADPSTF</sequence>
<gene>
    <name evidence="1" type="ORF">ACFY35_41405</name>
</gene>
<keyword evidence="2" id="KW-1185">Reference proteome</keyword>
<protein>
    <recommendedName>
        <fullName evidence="3">Tetratricopeptide repeat protein</fullName>
    </recommendedName>
</protein>
<dbReference type="Proteomes" id="UP001602245">
    <property type="component" value="Unassembled WGS sequence"/>
</dbReference>
<dbReference type="RefSeq" id="WP_020516131.1">
    <property type="nucleotide sequence ID" value="NZ_JBIAZU010000008.1"/>
</dbReference>
<organism evidence="1 2">
    <name type="scientific">Paractinoplanes globisporus</name>
    <dbReference type="NCBI Taxonomy" id="113565"/>
    <lineage>
        <taxon>Bacteria</taxon>
        <taxon>Bacillati</taxon>
        <taxon>Actinomycetota</taxon>
        <taxon>Actinomycetes</taxon>
        <taxon>Micromonosporales</taxon>
        <taxon>Micromonosporaceae</taxon>
        <taxon>Paractinoplanes</taxon>
    </lineage>
</organism>
<evidence type="ECO:0008006" key="3">
    <source>
        <dbReference type="Google" id="ProtNLM"/>
    </source>
</evidence>
<evidence type="ECO:0000313" key="2">
    <source>
        <dbReference type="Proteomes" id="UP001602245"/>
    </source>
</evidence>
<dbReference type="Gene3D" id="1.25.40.10">
    <property type="entry name" value="Tetratricopeptide repeat domain"/>
    <property type="match status" value="1"/>
</dbReference>
<name>A0ABW6WTP5_9ACTN</name>
<dbReference type="SUPFAM" id="SSF158791">
    <property type="entry name" value="MgtE N-terminal domain-like"/>
    <property type="match status" value="1"/>
</dbReference>
<evidence type="ECO:0000313" key="1">
    <source>
        <dbReference type="EMBL" id="MFF5295930.1"/>
    </source>
</evidence>